<dbReference type="OrthoDB" id="7483749at2759"/>
<dbReference type="EMBL" id="JAAIUW010000010">
    <property type="protein sequence ID" value="KAF7812195.1"/>
    <property type="molecule type" value="Genomic_DNA"/>
</dbReference>
<keyword evidence="2" id="KW-1185">Reference proteome</keyword>
<accession>A0A834W6U0</accession>
<reference evidence="1" key="1">
    <citation type="submission" date="2020-09" db="EMBL/GenBank/DDBJ databases">
        <title>Genome-Enabled Discovery of Anthraquinone Biosynthesis in Senna tora.</title>
        <authorList>
            <person name="Kang S.-H."/>
            <person name="Pandey R.P."/>
            <person name="Lee C.-M."/>
            <person name="Sim J.-S."/>
            <person name="Jeong J.-T."/>
            <person name="Choi B.-S."/>
            <person name="Jung M."/>
            <person name="Ginzburg D."/>
            <person name="Zhao K."/>
            <person name="Won S.Y."/>
            <person name="Oh T.-J."/>
            <person name="Yu Y."/>
            <person name="Kim N.-H."/>
            <person name="Lee O.R."/>
            <person name="Lee T.-H."/>
            <person name="Bashyal P."/>
            <person name="Kim T.-S."/>
            <person name="Lee W.-H."/>
            <person name="Kawkins C."/>
            <person name="Kim C.-K."/>
            <person name="Kim J.S."/>
            <person name="Ahn B.O."/>
            <person name="Rhee S.Y."/>
            <person name="Sohng J.K."/>
        </authorList>
    </citation>
    <scope>NUCLEOTIDE SEQUENCE</scope>
    <source>
        <tissue evidence="1">Leaf</tissue>
    </source>
</reference>
<evidence type="ECO:0000313" key="1">
    <source>
        <dbReference type="EMBL" id="KAF7812195.1"/>
    </source>
</evidence>
<sequence length="105" mass="12107">MITVYHFLVFSFYPFLHSTANLTFLGKNQRQKWFCSHGSTAEPWLGSTVEPWLGSTVEPCHGSATEPDHGFAAEPDHVMNGEVNDAEIGRWRRRRGEERRFVVQR</sequence>
<proteinExistence type="predicted"/>
<protein>
    <submittedName>
        <fullName evidence="1">Uncharacterized protein</fullName>
    </submittedName>
</protein>
<organism evidence="1 2">
    <name type="scientific">Senna tora</name>
    <dbReference type="NCBI Taxonomy" id="362788"/>
    <lineage>
        <taxon>Eukaryota</taxon>
        <taxon>Viridiplantae</taxon>
        <taxon>Streptophyta</taxon>
        <taxon>Embryophyta</taxon>
        <taxon>Tracheophyta</taxon>
        <taxon>Spermatophyta</taxon>
        <taxon>Magnoliopsida</taxon>
        <taxon>eudicotyledons</taxon>
        <taxon>Gunneridae</taxon>
        <taxon>Pentapetalae</taxon>
        <taxon>rosids</taxon>
        <taxon>fabids</taxon>
        <taxon>Fabales</taxon>
        <taxon>Fabaceae</taxon>
        <taxon>Caesalpinioideae</taxon>
        <taxon>Cassia clade</taxon>
        <taxon>Senna</taxon>
    </lineage>
</organism>
<dbReference type="AlphaFoldDB" id="A0A834W6U0"/>
<comment type="caution">
    <text evidence="1">The sequence shown here is derived from an EMBL/GenBank/DDBJ whole genome shotgun (WGS) entry which is preliminary data.</text>
</comment>
<evidence type="ECO:0000313" key="2">
    <source>
        <dbReference type="Proteomes" id="UP000634136"/>
    </source>
</evidence>
<name>A0A834W6U0_9FABA</name>
<dbReference type="Proteomes" id="UP000634136">
    <property type="component" value="Unassembled WGS sequence"/>
</dbReference>
<gene>
    <name evidence="1" type="ORF">G2W53_033171</name>
</gene>